<name>A0A226DLC5_FOLCA</name>
<gene>
    <name evidence="7" type="ORF">Fcan01_19524</name>
</gene>
<accession>A0A226DLC5</accession>
<dbReference type="GO" id="GO:0005506">
    <property type="term" value="F:iron ion binding"/>
    <property type="evidence" value="ECO:0007669"/>
    <property type="project" value="InterPro"/>
</dbReference>
<evidence type="ECO:0000256" key="1">
    <source>
        <dbReference type="ARBA" id="ARBA00001971"/>
    </source>
</evidence>
<dbReference type="PANTHER" id="PTHR24303">
    <property type="entry name" value="HEME-BINDING MONOOXYGENASE FAMILY"/>
    <property type="match status" value="1"/>
</dbReference>
<comment type="similarity">
    <text evidence="2">Belongs to the cytochrome P450 family.</text>
</comment>
<keyword evidence="4" id="KW-0560">Oxidoreductase</keyword>
<comment type="caution">
    <text evidence="7">The sequence shown here is derived from an EMBL/GenBank/DDBJ whole genome shotgun (WGS) entry which is preliminary data.</text>
</comment>
<dbReference type="PANTHER" id="PTHR24303:SF31">
    <property type="entry name" value="CYTOCHROME P450 307A1-RELATED"/>
    <property type="match status" value="1"/>
</dbReference>
<keyword evidence="5" id="KW-0408">Iron</keyword>
<dbReference type="Gene3D" id="1.10.630.10">
    <property type="entry name" value="Cytochrome P450"/>
    <property type="match status" value="2"/>
</dbReference>
<dbReference type="EMBL" id="LNIX01000017">
    <property type="protein sequence ID" value="OXA45467.1"/>
    <property type="molecule type" value="Genomic_DNA"/>
</dbReference>
<dbReference type="GO" id="GO:0004497">
    <property type="term" value="F:monooxygenase activity"/>
    <property type="evidence" value="ECO:0007669"/>
    <property type="project" value="UniProtKB-KW"/>
</dbReference>
<reference evidence="7 8" key="1">
    <citation type="submission" date="2015-12" db="EMBL/GenBank/DDBJ databases">
        <title>The genome of Folsomia candida.</title>
        <authorList>
            <person name="Faddeeva A."/>
            <person name="Derks M.F."/>
            <person name="Anvar Y."/>
            <person name="Smit S."/>
            <person name="Van Straalen N."/>
            <person name="Roelofs D."/>
        </authorList>
    </citation>
    <scope>NUCLEOTIDE SEQUENCE [LARGE SCALE GENOMIC DNA]</scope>
    <source>
        <strain evidence="7 8">VU population</strain>
        <tissue evidence="7">Whole body</tissue>
    </source>
</reference>
<comment type="cofactor">
    <cofactor evidence="1">
        <name>heme</name>
        <dbReference type="ChEBI" id="CHEBI:30413"/>
    </cofactor>
</comment>
<keyword evidence="8" id="KW-1185">Reference proteome</keyword>
<sequence length="460" mass="52163">MWFWVQLICLIGTLLFFMKWKNYYIYSYPTRIPGPRRFPLFGNLIQLWWAHGGVRKGELFAALHKLGHKFGSVFTINLDSKYFVVVTDWDKELDQFTNNRDDQLRNIDPKLLQKIQKSDLDSILRPVLRRLVAQFRSDMADGVKFVGHSHTLLNSSVMAALCGVAGVEVGSEDVNNLVAKADSVILKSKRQDGDGPESERLAKDEMRQLIQSLTPDSASPDPSLFFLLTQIYHGAWSLLAWAVLYITLHPAIGDQMFTEVLTVTGNDLKEVVVSLKDRKMCGCDTLTHQNIQNPHIFNDFSPLGIYFKILDDKFALLTLEVQRLASVRPLVTPPLKSQKAFTLREYEIPKATRLLISLYSLHRNKSLWAYPDSFVPSQQLGDHVPSEGSALRPPQFFLLGLPDPMQDIVNDVLFLFLATIARNFKLVTVPGHLDPETRPVSSPGPILSPKPYNFVVMKRL</sequence>
<dbReference type="OrthoDB" id="2789670at2759"/>
<dbReference type="InterPro" id="IPR002401">
    <property type="entry name" value="Cyt_P450_E_grp-I"/>
</dbReference>
<dbReference type="InterPro" id="IPR001128">
    <property type="entry name" value="Cyt_P450"/>
</dbReference>
<dbReference type="GO" id="GO:0016705">
    <property type="term" value="F:oxidoreductase activity, acting on paired donors, with incorporation or reduction of molecular oxygen"/>
    <property type="evidence" value="ECO:0007669"/>
    <property type="project" value="InterPro"/>
</dbReference>
<proteinExistence type="inferred from homology"/>
<dbReference type="AlphaFoldDB" id="A0A226DLC5"/>
<evidence type="ECO:0000256" key="5">
    <source>
        <dbReference type="ARBA" id="ARBA00023004"/>
    </source>
</evidence>
<dbReference type="GO" id="GO:0020037">
    <property type="term" value="F:heme binding"/>
    <property type="evidence" value="ECO:0007669"/>
    <property type="project" value="InterPro"/>
</dbReference>
<dbReference type="PRINTS" id="PR00463">
    <property type="entry name" value="EP450I"/>
</dbReference>
<evidence type="ECO:0000256" key="6">
    <source>
        <dbReference type="ARBA" id="ARBA00023033"/>
    </source>
</evidence>
<dbReference type="SUPFAM" id="SSF48264">
    <property type="entry name" value="Cytochrome P450"/>
    <property type="match status" value="1"/>
</dbReference>
<dbReference type="Pfam" id="PF00067">
    <property type="entry name" value="p450"/>
    <property type="match status" value="1"/>
</dbReference>
<protein>
    <submittedName>
        <fullName evidence="7">Cytochrome P450 2U1</fullName>
    </submittedName>
</protein>
<evidence type="ECO:0000256" key="2">
    <source>
        <dbReference type="ARBA" id="ARBA00010617"/>
    </source>
</evidence>
<evidence type="ECO:0000313" key="7">
    <source>
        <dbReference type="EMBL" id="OXA45467.1"/>
    </source>
</evidence>
<dbReference type="Proteomes" id="UP000198287">
    <property type="component" value="Unassembled WGS sequence"/>
</dbReference>
<evidence type="ECO:0000256" key="3">
    <source>
        <dbReference type="ARBA" id="ARBA00022723"/>
    </source>
</evidence>
<evidence type="ECO:0000256" key="4">
    <source>
        <dbReference type="ARBA" id="ARBA00023002"/>
    </source>
</evidence>
<organism evidence="7 8">
    <name type="scientific">Folsomia candida</name>
    <name type="common">Springtail</name>
    <dbReference type="NCBI Taxonomy" id="158441"/>
    <lineage>
        <taxon>Eukaryota</taxon>
        <taxon>Metazoa</taxon>
        <taxon>Ecdysozoa</taxon>
        <taxon>Arthropoda</taxon>
        <taxon>Hexapoda</taxon>
        <taxon>Collembola</taxon>
        <taxon>Entomobryomorpha</taxon>
        <taxon>Isotomoidea</taxon>
        <taxon>Isotomidae</taxon>
        <taxon>Proisotominae</taxon>
        <taxon>Folsomia</taxon>
    </lineage>
</organism>
<keyword evidence="3" id="KW-0479">Metal-binding</keyword>
<keyword evidence="6" id="KW-0503">Monooxygenase</keyword>
<dbReference type="InterPro" id="IPR036396">
    <property type="entry name" value="Cyt_P450_sf"/>
</dbReference>
<evidence type="ECO:0000313" key="8">
    <source>
        <dbReference type="Proteomes" id="UP000198287"/>
    </source>
</evidence>